<reference evidence="8" key="1">
    <citation type="submission" date="2025-08" db="UniProtKB">
        <authorList>
            <consortium name="RefSeq"/>
        </authorList>
    </citation>
    <scope>IDENTIFICATION</scope>
    <source>
        <tissue evidence="8">Testes</tissue>
    </source>
</reference>
<gene>
    <name evidence="8" type="primary">LOC100375478</name>
</gene>
<dbReference type="RefSeq" id="XP_006818551.1">
    <property type="nucleotide sequence ID" value="XM_006818488.1"/>
</dbReference>
<organism evidence="7 8">
    <name type="scientific">Saccoglossus kowalevskii</name>
    <name type="common">Acorn worm</name>
    <dbReference type="NCBI Taxonomy" id="10224"/>
    <lineage>
        <taxon>Eukaryota</taxon>
        <taxon>Metazoa</taxon>
        <taxon>Hemichordata</taxon>
        <taxon>Enteropneusta</taxon>
        <taxon>Harrimaniidae</taxon>
        <taxon>Saccoglossus</taxon>
    </lineage>
</organism>
<evidence type="ECO:0000256" key="5">
    <source>
        <dbReference type="SAM" id="Phobius"/>
    </source>
</evidence>
<dbReference type="InterPro" id="IPR008983">
    <property type="entry name" value="Tumour_necrosis_fac-like_dom"/>
</dbReference>
<evidence type="ECO:0000256" key="3">
    <source>
        <dbReference type="ARBA" id="ARBA00022514"/>
    </source>
</evidence>
<dbReference type="Pfam" id="PF00229">
    <property type="entry name" value="TNF"/>
    <property type="match status" value="1"/>
</dbReference>
<dbReference type="PANTHER" id="PTHR11471">
    <property type="entry name" value="TUMOR NECROSIS FACTOR FAMILY MEMBER"/>
    <property type="match status" value="1"/>
</dbReference>
<dbReference type="PROSITE" id="PS50049">
    <property type="entry name" value="THD_2"/>
    <property type="match status" value="1"/>
</dbReference>
<dbReference type="Proteomes" id="UP000694865">
    <property type="component" value="Unplaced"/>
</dbReference>
<keyword evidence="7" id="KW-1185">Reference proteome</keyword>
<keyword evidence="5" id="KW-1133">Transmembrane helix</keyword>
<evidence type="ECO:0000259" key="6">
    <source>
        <dbReference type="PROSITE" id="PS50049"/>
    </source>
</evidence>
<dbReference type="SUPFAM" id="SSF49842">
    <property type="entry name" value="TNF-like"/>
    <property type="match status" value="1"/>
</dbReference>
<evidence type="ECO:0000313" key="8">
    <source>
        <dbReference type="RefSeq" id="XP_006818551.1"/>
    </source>
</evidence>
<accession>A0ABM0MEW0</accession>
<name>A0ABM0MEW0_SACKO</name>
<proteinExistence type="inferred from homology"/>
<dbReference type="GeneID" id="100375478"/>
<protein>
    <submittedName>
        <fullName evidence="8">Uncharacterized protein LOC100375478</fullName>
    </submittedName>
</protein>
<evidence type="ECO:0000256" key="1">
    <source>
        <dbReference type="ARBA" id="ARBA00004370"/>
    </source>
</evidence>
<evidence type="ECO:0000313" key="7">
    <source>
        <dbReference type="Proteomes" id="UP000694865"/>
    </source>
</evidence>
<keyword evidence="5" id="KW-0812">Transmembrane</keyword>
<keyword evidence="4 5" id="KW-0472">Membrane</keyword>
<dbReference type="PANTHER" id="PTHR11471:SF27">
    <property type="entry name" value="TUMOR NECROSIS FACTOR LIGAND SUPERFAMILY MEMBER 10"/>
    <property type="match status" value="1"/>
</dbReference>
<dbReference type="Gene3D" id="2.60.120.40">
    <property type="match status" value="1"/>
</dbReference>
<feature type="transmembrane region" description="Helical" evidence="5">
    <location>
        <begin position="21"/>
        <end position="51"/>
    </location>
</feature>
<feature type="domain" description="THD" evidence="6">
    <location>
        <begin position="180"/>
        <end position="252"/>
    </location>
</feature>
<comment type="subcellular location">
    <subcellularLocation>
        <location evidence="1">Membrane</location>
    </subcellularLocation>
</comment>
<sequence length="252" mass="28690">MAELSGNGHIMSMENKRNRHYFTTTVVFLGIQTLIILFIYPIVIGIVVVSFQNDIMKLEISIDNLKTHKDLQHASDTEPETEQRCTCSETVSENDVTTQVGSSTLRCCTTDEDSVRMLILRIIDEDRRQRNRKRRPDRTTLTVGAIERLVSNIIKQNKTEHAVDTGSNSNTMPSTSIITIAVHLTGRPSLNGFTDSKQLHRQKGYKKVGPWEYNNGQSFARYVQVDDHHIIVPKTGIYYVYSQVCFTYDSSE</sequence>
<dbReference type="InterPro" id="IPR006052">
    <property type="entry name" value="TNF_dom"/>
</dbReference>
<evidence type="ECO:0000256" key="2">
    <source>
        <dbReference type="ARBA" id="ARBA00008670"/>
    </source>
</evidence>
<evidence type="ECO:0000256" key="4">
    <source>
        <dbReference type="ARBA" id="ARBA00023136"/>
    </source>
</evidence>
<comment type="similarity">
    <text evidence="2">Belongs to the tumor necrosis factor family.</text>
</comment>
<keyword evidence="3" id="KW-0202">Cytokine</keyword>